<keyword evidence="3" id="KW-1185">Reference proteome</keyword>
<dbReference type="AlphaFoldDB" id="A0A154PQN3"/>
<evidence type="ECO:0000313" key="3">
    <source>
        <dbReference type="Proteomes" id="UP000076502"/>
    </source>
</evidence>
<name>A0A154PQN3_DUFNO</name>
<dbReference type="Proteomes" id="UP000076502">
    <property type="component" value="Unassembled WGS sequence"/>
</dbReference>
<sequence length="64" mass="7266">MSYSRPPAAIVMASERTRGPDERKSMKTEREESEGEAWRLLGCNAPKQPTEITQREAMLRKSVS</sequence>
<organism evidence="2 3">
    <name type="scientific">Dufourea novaeangliae</name>
    <name type="common">Sweat bee</name>
    <dbReference type="NCBI Taxonomy" id="178035"/>
    <lineage>
        <taxon>Eukaryota</taxon>
        <taxon>Metazoa</taxon>
        <taxon>Ecdysozoa</taxon>
        <taxon>Arthropoda</taxon>
        <taxon>Hexapoda</taxon>
        <taxon>Insecta</taxon>
        <taxon>Pterygota</taxon>
        <taxon>Neoptera</taxon>
        <taxon>Endopterygota</taxon>
        <taxon>Hymenoptera</taxon>
        <taxon>Apocrita</taxon>
        <taxon>Aculeata</taxon>
        <taxon>Apoidea</taxon>
        <taxon>Anthophila</taxon>
        <taxon>Halictidae</taxon>
        <taxon>Rophitinae</taxon>
        <taxon>Dufourea</taxon>
    </lineage>
</organism>
<evidence type="ECO:0000256" key="1">
    <source>
        <dbReference type="SAM" id="MobiDB-lite"/>
    </source>
</evidence>
<accession>A0A154PQN3</accession>
<gene>
    <name evidence="2" type="ORF">WN55_06633</name>
</gene>
<evidence type="ECO:0000313" key="2">
    <source>
        <dbReference type="EMBL" id="KZC14202.1"/>
    </source>
</evidence>
<dbReference type="EMBL" id="KQ435046">
    <property type="protein sequence ID" value="KZC14202.1"/>
    <property type="molecule type" value="Genomic_DNA"/>
</dbReference>
<feature type="compositionally biased region" description="Basic and acidic residues" evidence="1">
    <location>
        <begin position="15"/>
        <end position="30"/>
    </location>
</feature>
<feature type="region of interest" description="Disordered" evidence="1">
    <location>
        <begin position="1"/>
        <end position="36"/>
    </location>
</feature>
<protein>
    <submittedName>
        <fullName evidence="2">Uncharacterized protein</fullName>
    </submittedName>
</protein>
<reference evidence="2 3" key="1">
    <citation type="submission" date="2015-07" db="EMBL/GenBank/DDBJ databases">
        <title>The genome of Dufourea novaeangliae.</title>
        <authorList>
            <person name="Pan H."/>
            <person name="Kapheim K."/>
        </authorList>
    </citation>
    <scope>NUCLEOTIDE SEQUENCE [LARGE SCALE GENOMIC DNA]</scope>
    <source>
        <strain evidence="2">0120121106</strain>
        <tissue evidence="2">Whole body</tissue>
    </source>
</reference>
<proteinExistence type="predicted"/>